<dbReference type="InterPro" id="IPR036388">
    <property type="entry name" value="WH-like_DNA-bd_sf"/>
</dbReference>
<proteinExistence type="inferred from homology"/>
<organism evidence="4 5">
    <name type="scientific">Candidatus Scatomorpha pullistercoris</name>
    <dbReference type="NCBI Taxonomy" id="2840929"/>
    <lineage>
        <taxon>Bacteria</taxon>
        <taxon>Bacillati</taxon>
        <taxon>Bacillota</taxon>
        <taxon>Clostridia</taxon>
        <taxon>Eubacteriales</taxon>
        <taxon>Candidatus Scatomorpha</taxon>
    </lineage>
</organism>
<reference evidence="4" key="2">
    <citation type="journal article" date="2021" name="PeerJ">
        <title>Extensive microbial diversity within the chicken gut microbiome revealed by metagenomics and culture.</title>
        <authorList>
            <person name="Gilroy R."/>
            <person name="Ravi A."/>
            <person name="Getino M."/>
            <person name="Pursley I."/>
            <person name="Horton D.L."/>
            <person name="Alikhan N.F."/>
            <person name="Baker D."/>
            <person name="Gharbi K."/>
            <person name="Hall N."/>
            <person name="Watson M."/>
            <person name="Adriaenssens E.M."/>
            <person name="Foster-Nyarko E."/>
            <person name="Jarju S."/>
            <person name="Secka A."/>
            <person name="Antonio M."/>
            <person name="Oren A."/>
            <person name="Chaudhuri R.R."/>
            <person name="La Ragione R."/>
            <person name="Hildebrand F."/>
            <person name="Pallen M.J."/>
        </authorList>
    </citation>
    <scope>NUCLEOTIDE SEQUENCE</scope>
    <source>
        <strain evidence="4">ChiHecec3B27-6122</strain>
    </source>
</reference>
<dbReference type="Pfam" id="PF04297">
    <property type="entry name" value="UPF0122"/>
    <property type="match status" value="1"/>
</dbReference>
<evidence type="ECO:0000256" key="1">
    <source>
        <dbReference type="ARBA" id="ARBA00008720"/>
    </source>
</evidence>
<comment type="caution">
    <text evidence="4">The sequence shown here is derived from an EMBL/GenBank/DDBJ whole genome shotgun (WGS) entry which is preliminary data.</text>
</comment>
<gene>
    <name evidence="4" type="ORF">IAD42_08415</name>
</gene>
<dbReference type="InterPro" id="IPR013324">
    <property type="entry name" value="RNA_pol_sigma_r3/r4-like"/>
</dbReference>
<dbReference type="NCBIfam" id="NF045758">
    <property type="entry name" value="YlxM"/>
    <property type="match status" value="1"/>
</dbReference>
<protein>
    <recommendedName>
        <fullName evidence="3">UPF0122 protein IAD42_08415</fullName>
    </recommendedName>
</protein>
<accession>A0A9D1G608</accession>
<comment type="function">
    <text evidence="2 3">Might take part in the signal recognition particle (SRP) pathway. This is inferred from the conservation of its genetic proximity to ftsY/ffh. May be a regulatory protein.</text>
</comment>
<evidence type="ECO:0000256" key="3">
    <source>
        <dbReference type="HAMAP-Rule" id="MF_00245"/>
    </source>
</evidence>
<dbReference type="PANTHER" id="PTHR40083">
    <property type="entry name" value="UPF0122 PROTEIN CBO2450/CLC_2298"/>
    <property type="match status" value="1"/>
</dbReference>
<dbReference type="SUPFAM" id="SSF88659">
    <property type="entry name" value="Sigma3 and sigma4 domains of RNA polymerase sigma factors"/>
    <property type="match status" value="1"/>
</dbReference>
<reference evidence="4" key="1">
    <citation type="submission" date="2020-10" db="EMBL/GenBank/DDBJ databases">
        <authorList>
            <person name="Gilroy R."/>
        </authorList>
    </citation>
    <scope>NUCLEOTIDE SEQUENCE</scope>
    <source>
        <strain evidence="4">ChiHecec3B27-6122</strain>
    </source>
</reference>
<dbReference type="HAMAP" id="MF_00245">
    <property type="entry name" value="UPF0122"/>
    <property type="match status" value="1"/>
</dbReference>
<comment type="similarity">
    <text evidence="1 3">Belongs to the UPF0122 family.</text>
</comment>
<evidence type="ECO:0000256" key="2">
    <source>
        <dbReference type="ARBA" id="ARBA00024764"/>
    </source>
</evidence>
<dbReference type="InterPro" id="IPR007394">
    <property type="entry name" value="UPF0122"/>
</dbReference>
<dbReference type="InterPro" id="IPR054831">
    <property type="entry name" value="UPF0122_fam_protein"/>
</dbReference>
<dbReference type="Gene3D" id="1.10.10.10">
    <property type="entry name" value="Winged helix-like DNA-binding domain superfamily/Winged helix DNA-binding domain"/>
    <property type="match status" value="1"/>
</dbReference>
<name>A0A9D1G608_9FIRM</name>
<dbReference type="GO" id="GO:0003677">
    <property type="term" value="F:DNA binding"/>
    <property type="evidence" value="ECO:0007669"/>
    <property type="project" value="UniProtKB-KW"/>
</dbReference>
<dbReference type="AlphaFoldDB" id="A0A9D1G608"/>
<evidence type="ECO:0000313" key="5">
    <source>
        <dbReference type="Proteomes" id="UP000886876"/>
    </source>
</evidence>
<keyword evidence="4" id="KW-0238">DNA-binding</keyword>
<sequence length="107" mass="12514">MLYDFYGELLTPKQREYFDLHYNEDLSLAEIADISGVSRQAVWDIIKRAEAALREIEAKTGLIARFQARREALARIEERLGELLDSEDMKARDTARQVIEELRRLDD</sequence>
<evidence type="ECO:0000313" key="4">
    <source>
        <dbReference type="EMBL" id="HIS97983.1"/>
    </source>
</evidence>
<dbReference type="PANTHER" id="PTHR40083:SF1">
    <property type="entry name" value="UPF0122 PROTEIN YLXM"/>
    <property type="match status" value="1"/>
</dbReference>
<dbReference type="Proteomes" id="UP000886876">
    <property type="component" value="Unassembled WGS sequence"/>
</dbReference>
<dbReference type="EMBL" id="DVJS01000211">
    <property type="protein sequence ID" value="HIS97983.1"/>
    <property type="molecule type" value="Genomic_DNA"/>
</dbReference>